<protein>
    <submittedName>
        <fullName evidence="1">Uncharacterized protein</fullName>
    </submittedName>
</protein>
<comment type="caution">
    <text evidence="1">The sequence shown here is derived from an EMBL/GenBank/DDBJ whole genome shotgun (WGS) entry which is preliminary data.</text>
</comment>
<sequence length="113" mass="12806">MKYFFLTEGWTVGRVWGVEGLWNAVAWRREPQIEKINFCIVENNDEKLWLYRVEDSVIMVEVKPISPSSSGASTIGQVVLRRLMSGDQVIERLSASEATCQINRPNFANLGAT</sequence>
<gene>
    <name evidence="1" type="ORF">NG799_27855</name>
</gene>
<accession>A0ABT2MZE5</accession>
<keyword evidence="2" id="KW-1185">Reference proteome</keyword>
<evidence type="ECO:0000313" key="2">
    <source>
        <dbReference type="Proteomes" id="UP001525890"/>
    </source>
</evidence>
<organism evidence="1 2">
    <name type="scientific">Laspinema palackyanum D2a</name>
    <dbReference type="NCBI Taxonomy" id="2953684"/>
    <lineage>
        <taxon>Bacteria</taxon>
        <taxon>Bacillati</taxon>
        <taxon>Cyanobacteriota</taxon>
        <taxon>Cyanophyceae</taxon>
        <taxon>Oscillatoriophycideae</taxon>
        <taxon>Oscillatoriales</taxon>
        <taxon>Laspinemataceae</taxon>
        <taxon>Laspinema</taxon>
        <taxon>Laspinema palackyanum</taxon>
    </lineage>
</organism>
<dbReference type="Proteomes" id="UP001525890">
    <property type="component" value="Unassembled WGS sequence"/>
</dbReference>
<reference evidence="1 2" key="1">
    <citation type="journal article" date="2022" name="Front. Microbiol.">
        <title>High genomic differentiation and limited gene flow indicate recent cryptic speciation within the genus Laspinema (cyanobacteria).</title>
        <authorList>
            <person name="Stanojkovic A."/>
            <person name="Skoupy S."/>
            <person name="Skaloud P."/>
            <person name="Dvorak P."/>
        </authorList>
    </citation>
    <scope>NUCLEOTIDE SEQUENCE [LARGE SCALE GENOMIC DNA]</scope>
    <source>
        <strain evidence="1 2">D2a</strain>
    </source>
</reference>
<dbReference type="RefSeq" id="WP_368009563.1">
    <property type="nucleotide sequence ID" value="NZ_JAMXFF010000075.1"/>
</dbReference>
<name>A0ABT2MZE5_9CYAN</name>
<dbReference type="EMBL" id="JAMXFF010000075">
    <property type="protein sequence ID" value="MCT7970134.1"/>
    <property type="molecule type" value="Genomic_DNA"/>
</dbReference>
<evidence type="ECO:0000313" key="1">
    <source>
        <dbReference type="EMBL" id="MCT7970134.1"/>
    </source>
</evidence>
<proteinExistence type="predicted"/>